<evidence type="ECO:0000256" key="1">
    <source>
        <dbReference type="ARBA" id="ARBA00013081"/>
    </source>
</evidence>
<comment type="catalytic activity">
    <reaction evidence="5">
        <text>O-phospho-L-threonyl-[protein] + H2O = L-threonyl-[protein] + phosphate</text>
        <dbReference type="Rhea" id="RHEA:47004"/>
        <dbReference type="Rhea" id="RHEA-COMP:11060"/>
        <dbReference type="Rhea" id="RHEA-COMP:11605"/>
        <dbReference type="ChEBI" id="CHEBI:15377"/>
        <dbReference type="ChEBI" id="CHEBI:30013"/>
        <dbReference type="ChEBI" id="CHEBI:43474"/>
        <dbReference type="ChEBI" id="CHEBI:61977"/>
        <dbReference type="EC" id="3.1.3.16"/>
    </reaction>
</comment>
<evidence type="ECO:0000313" key="7">
    <source>
        <dbReference type="EnsemblPlants" id="OB04G14190.1"/>
    </source>
</evidence>
<evidence type="ECO:0000256" key="5">
    <source>
        <dbReference type="ARBA" id="ARBA00048336"/>
    </source>
</evidence>
<evidence type="ECO:0000259" key="6">
    <source>
        <dbReference type="PROSITE" id="PS51746"/>
    </source>
</evidence>
<name>J3LW94_ORYBR</name>
<dbReference type="KEGG" id="obr:107303993"/>
<evidence type="ECO:0000256" key="3">
    <source>
        <dbReference type="ARBA" id="ARBA00022912"/>
    </source>
</evidence>
<dbReference type="SUPFAM" id="SSF81606">
    <property type="entry name" value="PP2C-like"/>
    <property type="match status" value="1"/>
</dbReference>
<keyword evidence="2" id="KW-0378">Hydrolase</keyword>
<sequence length="114" mass="12356">MAIFISSDYYMNPFVSAEPEVRCMVERTNKDEFLILASDGLWDKVSNEVVSKIAGNCFNGRTTAMFLDSVSGSSATDAAAPLADADAELSISRGSMDNINVVVVKLRRLKTRAA</sequence>
<dbReference type="GO" id="GO:0004722">
    <property type="term" value="F:protein serine/threonine phosphatase activity"/>
    <property type="evidence" value="ECO:0007669"/>
    <property type="project" value="UniProtKB-EC"/>
</dbReference>
<dbReference type="PROSITE" id="PS51746">
    <property type="entry name" value="PPM_2"/>
    <property type="match status" value="1"/>
</dbReference>
<dbReference type="InterPro" id="IPR001932">
    <property type="entry name" value="PPM-type_phosphatase-like_dom"/>
</dbReference>
<dbReference type="Gramene" id="OB04G14190.1">
    <property type="protein sequence ID" value="OB04G14190.1"/>
    <property type="gene ID" value="OB04G14190"/>
</dbReference>
<accession>J3LW94</accession>
<keyword evidence="8" id="KW-1185">Reference proteome</keyword>
<dbReference type="Gene3D" id="3.60.40.10">
    <property type="entry name" value="PPM-type phosphatase domain"/>
    <property type="match status" value="1"/>
</dbReference>
<dbReference type="InterPro" id="IPR036457">
    <property type="entry name" value="PPM-type-like_dom_sf"/>
</dbReference>
<evidence type="ECO:0000256" key="2">
    <source>
        <dbReference type="ARBA" id="ARBA00022801"/>
    </source>
</evidence>
<proteinExistence type="predicted"/>
<dbReference type="HOGENOM" id="CLU_013173_17_1_1"/>
<reference evidence="7" key="1">
    <citation type="journal article" date="2013" name="Nat. Commun.">
        <title>Whole-genome sequencing of Oryza brachyantha reveals mechanisms underlying Oryza genome evolution.</title>
        <authorList>
            <person name="Chen J."/>
            <person name="Huang Q."/>
            <person name="Gao D."/>
            <person name="Wang J."/>
            <person name="Lang Y."/>
            <person name="Liu T."/>
            <person name="Li B."/>
            <person name="Bai Z."/>
            <person name="Luis Goicoechea J."/>
            <person name="Liang C."/>
            <person name="Chen C."/>
            <person name="Zhang W."/>
            <person name="Sun S."/>
            <person name="Liao Y."/>
            <person name="Zhang X."/>
            <person name="Yang L."/>
            <person name="Song C."/>
            <person name="Wang M."/>
            <person name="Shi J."/>
            <person name="Liu G."/>
            <person name="Liu J."/>
            <person name="Zhou H."/>
            <person name="Zhou W."/>
            <person name="Yu Q."/>
            <person name="An N."/>
            <person name="Chen Y."/>
            <person name="Cai Q."/>
            <person name="Wang B."/>
            <person name="Liu B."/>
            <person name="Min J."/>
            <person name="Huang Y."/>
            <person name="Wu H."/>
            <person name="Li Z."/>
            <person name="Zhang Y."/>
            <person name="Yin Y."/>
            <person name="Song W."/>
            <person name="Jiang J."/>
            <person name="Jackson S.A."/>
            <person name="Wing R.A."/>
            <person name="Wang J."/>
            <person name="Chen M."/>
        </authorList>
    </citation>
    <scope>NUCLEOTIDE SEQUENCE [LARGE SCALE GENOMIC DNA]</scope>
    <source>
        <strain evidence="7">cv. IRGC 101232</strain>
    </source>
</reference>
<feature type="domain" description="PPM-type phosphatase" evidence="6">
    <location>
        <begin position="1"/>
        <end position="106"/>
    </location>
</feature>
<dbReference type="PANTHER" id="PTHR47992">
    <property type="entry name" value="PROTEIN PHOSPHATASE"/>
    <property type="match status" value="1"/>
</dbReference>
<evidence type="ECO:0000256" key="4">
    <source>
        <dbReference type="ARBA" id="ARBA00047761"/>
    </source>
</evidence>
<dbReference type="InterPro" id="IPR015655">
    <property type="entry name" value="PP2C"/>
</dbReference>
<dbReference type="EC" id="3.1.3.16" evidence="1"/>
<reference evidence="7" key="2">
    <citation type="submission" date="2013-04" db="UniProtKB">
        <authorList>
            <consortium name="EnsemblPlants"/>
        </authorList>
    </citation>
    <scope>IDENTIFICATION</scope>
</reference>
<dbReference type="eggNOG" id="KOG0698">
    <property type="taxonomic scope" value="Eukaryota"/>
</dbReference>
<dbReference type="AlphaFoldDB" id="J3LW94"/>
<evidence type="ECO:0000313" key="8">
    <source>
        <dbReference type="Proteomes" id="UP000006038"/>
    </source>
</evidence>
<dbReference type="EnsemblPlants" id="OB04G14190.1">
    <property type="protein sequence ID" value="OB04G14190.1"/>
    <property type="gene ID" value="OB04G14190"/>
</dbReference>
<gene>
    <name evidence="7" type="primary">LOC107303993</name>
</gene>
<dbReference type="Proteomes" id="UP000006038">
    <property type="component" value="Chromosome 4"/>
</dbReference>
<keyword evidence="3" id="KW-0904">Protein phosphatase</keyword>
<protein>
    <recommendedName>
        <fullName evidence="1">protein-serine/threonine phosphatase</fullName>
        <ecNumber evidence="1">3.1.3.16</ecNumber>
    </recommendedName>
</protein>
<organism evidence="7">
    <name type="scientific">Oryza brachyantha</name>
    <name type="common">malo sina</name>
    <dbReference type="NCBI Taxonomy" id="4533"/>
    <lineage>
        <taxon>Eukaryota</taxon>
        <taxon>Viridiplantae</taxon>
        <taxon>Streptophyta</taxon>
        <taxon>Embryophyta</taxon>
        <taxon>Tracheophyta</taxon>
        <taxon>Spermatophyta</taxon>
        <taxon>Magnoliopsida</taxon>
        <taxon>Liliopsida</taxon>
        <taxon>Poales</taxon>
        <taxon>Poaceae</taxon>
        <taxon>BOP clade</taxon>
        <taxon>Oryzoideae</taxon>
        <taxon>Oryzeae</taxon>
        <taxon>Oryzinae</taxon>
        <taxon>Oryza</taxon>
    </lineage>
</organism>
<dbReference type="OrthoDB" id="10264738at2759"/>
<dbReference type="GeneID" id="107303993"/>
<dbReference type="Pfam" id="PF00481">
    <property type="entry name" value="PP2C"/>
    <property type="match status" value="1"/>
</dbReference>
<comment type="catalytic activity">
    <reaction evidence="4">
        <text>O-phospho-L-seryl-[protein] + H2O = L-seryl-[protein] + phosphate</text>
        <dbReference type="Rhea" id="RHEA:20629"/>
        <dbReference type="Rhea" id="RHEA-COMP:9863"/>
        <dbReference type="Rhea" id="RHEA-COMP:11604"/>
        <dbReference type="ChEBI" id="CHEBI:15377"/>
        <dbReference type="ChEBI" id="CHEBI:29999"/>
        <dbReference type="ChEBI" id="CHEBI:43474"/>
        <dbReference type="ChEBI" id="CHEBI:83421"/>
        <dbReference type="EC" id="3.1.3.16"/>
    </reaction>
</comment>